<evidence type="ECO:0000313" key="2">
    <source>
        <dbReference type="EMBL" id="KAL1607593.1"/>
    </source>
</evidence>
<evidence type="ECO:0000313" key="3">
    <source>
        <dbReference type="Proteomes" id="UP001521222"/>
    </source>
</evidence>
<accession>A0ABR3RTJ7</accession>
<feature type="compositionally biased region" description="Polar residues" evidence="1">
    <location>
        <begin position="293"/>
        <end position="302"/>
    </location>
</feature>
<sequence length="368" mass="42011">MHKVLDFDLYKPEPPSASTHRINLVKDEEKPEVIQSDLSLQDVFDKLIEPGKFLYMVTPITKRVAEKLDSLRKDDIPSQTNKYAIVPAHSTPVTVKNPQTDLNQLGGLKGVNLLLSNPVSYTKLAFDRMYQFVENGLPVEVRIRFGPVPLRDSPPPDPTALPWLNNHFPHLRPDFILKSMPEGTRYLVEPVSDGRLVQFVLGREAKDMPKDLTKRLLKVKTAVQESMGKNKMAQNWAKRRRRDQYLEGTSVDSRDTQQTKQALDDAAGKDDLSDEAGQTTEESQEVEFAIQRFNATMQGTRQTPRDSNRRHGTWEKQRTKGTKPYSRDDKRHIPKTRGQGFALSGEGESREGDDTPRRDQTPKHFKDR</sequence>
<feature type="compositionally biased region" description="Basic and acidic residues" evidence="1">
    <location>
        <begin position="347"/>
        <end position="368"/>
    </location>
</feature>
<feature type="compositionally biased region" description="Basic and acidic residues" evidence="1">
    <location>
        <begin position="303"/>
        <end position="318"/>
    </location>
</feature>
<dbReference type="Proteomes" id="UP001521222">
    <property type="component" value="Unassembled WGS sequence"/>
</dbReference>
<feature type="region of interest" description="Disordered" evidence="1">
    <location>
        <begin position="228"/>
        <end position="368"/>
    </location>
</feature>
<gene>
    <name evidence="2" type="ORF">SLS59_002562</name>
</gene>
<reference evidence="2 3" key="1">
    <citation type="submission" date="2024-02" db="EMBL/GenBank/DDBJ databases">
        <title>De novo assembly and annotation of 12 fungi associated with fruit tree decline syndrome in Ontario, Canada.</title>
        <authorList>
            <person name="Sulman M."/>
            <person name="Ellouze W."/>
            <person name="Ilyukhin E."/>
        </authorList>
    </citation>
    <scope>NUCLEOTIDE SEQUENCE [LARGE SCALE GENOMIC DNA]</scope>
    <source>
        <strain evidence="2 3">M97-236</strain>
    </source>
</reference>
<evidence type="ECO:0000256" key="1">
    <source>
        <dbReference type="SAM" id="MobiDB-lite"/>
    </source>
</evidence>
<proteinExistence type="predicted"/>
<protein>
    <submittedName>
        <fullName evidence="2">Uncharacterized protein</fullName>
    </submittedName>
</protein>
<feature type="compositionally biased region" description="Basic and acidic residues" evidence="1">
    <location>
        <begin position="252"/>
        <end position="271"/>
    </location>
</feature>
<organism evidence="2 3">
    <name type="scientific">Nothophoma quercina</name>
    <dbReference type="NCBI Taxonomy" id="749835"/>
    <lineage>
        <taxon>Eukaryota</taxon>
        <taxon>Fungi</taxon>
        <taxon>Dikarya</taxon>
        <taxon>Ascomycota</taxon>
        <taxon>Pezizomycotina</taxon>
        <taxon>Dothideomycetes</taxon>
        <taxon>Pleosporomycetidae</taxon>
        <taxon>Pleosporales</taxon>
        <taxon>Pleosporineae</taxon>
        <taxon>Didymellaceae</taxon>
        <taxon>Nothophoma</taxon>
    </lineage>
</organism>
<keyword evidence="3" id="KW-1185">Reference proteome</keyword>
<dbReference type="EMBL" id="JAKIXB020000006">
    <property type="protein sequence ID" value="KAL1607593.1"/>
    <property type="molecule type" value="Genomic_DNA"/>
</dbReference>
<name>A0ABR3RTJ7_9PLEO</name>
<comment type="caution">
    <text evidence="2">The sequence shown here is derived from an EMBL/GenBank/DDBJ whole genome shotgun (WGS) entry which is preliminary data.</text>
</comment>